<dbReference type="InterPro" id="IPR051447">
    <property type="entry name" value="Lipoprotein-release_system"/>
</dbReference>
<dbReference type="Proteomes" id="UP000232693">
    <property type="component" value="Chromosome"/>
</dbReference>
<sequence>MRALNLKLLRDLWHVKGQVIAVALVIASGIATLSMALTTLESLQKTSEQYYTDYQFADAFVTAVRVPNAVKQRLEAIDGVSLVETRIKKFASLDMPDFNEPVMGLLTSIPDQGQPRLNQLALREGRWIAPGTSDEVIVNEPFAEAHNLKLGDKLSAVMNGKKRYFRIVGIALSPEYIYSIAPGSLMPDDARYGILWSGQSSLEAAFDLKGAFNDVAFKFDSTSDHQALLKQIDMVLEPYGGRNSYLRDDQISYWFVNNEIQQLKTTSIIFPVIFLLVSAFLTNMVLSRMITNEREQIGLLKAFGYSNLQVGAHYFKMVLVMCFVGAVIGLVAGAYLGQENTEMYAEFFRFPLLVYDFSFLSFIASSGVSVLAALSGIIGSIARVVQLPPAIAMVPPSPDIYHKSFVDTPSIKHWLDQPTRIAVRQIIRKPLRASFTVIGISLAVGLMVLAIQMSDAIKYLGISFFNDAQRQDMTMAFYENQKQEALYQVKRLPGVIEAEPIRYVSVEFINGTKTHRGAITGLESDATLQPIYDTYTQQVVALPEEGMVIGSILAEKLNIGVGDRIYVEFLDKSGLQRDYAVVGIFDTFIGLPAYMNLKTLNRELGEVGQYFMLNLVVDSQHYESLYKAVKESPAITALMTKQSLLDAFNETVAESMLVFMFIFIVLSSILVFGVTYNMIRISLSERGRELATLRVLGFTKGETSYILLCEVGLLTLVGLASGCFVGWGLTQLLGYAFETELFRIPIIIYPHTYSYAVIVAIIASVMSALFVVKRIHHLDLIEVLKTKE</sequence>
<evidence type="ECO:0000256" key="6">
    <source>
        <dbReference type="ARBA" id="ARBA00023136"/>
    </source>
</evidence>
<keyword evidence="6" id="KW-0472">Membrane</keyword>
<dbReference type="InterPro" id="IPR003838">
    <property type="entry name" value="ABC3_permease_C"/>
</dbReference>
<dbReference type="GO" id="GO:0098797">
    <property type="term" value="C:plasma membrane protein complex"/>
    <property type="evidence" value="ECO:0007669"/>
    <property type="project" value="TreeGrafter"/>
</dbReference>
<keyword evidence="5" id="KW-1133">Transmembrane helix</keyword>
<evidence type="ECO:0000259" key="7">
    <source>
        <dbReference type="Pfam" id="PF02687"/>
    </source>
</evidence>
<evidence type="ECO:0000313" key="10">
    <source>
        <dbReference type="Proteomes" id="UP000232693"/>
    </source>
</evidence>
<dbReference type="PANTHER" id="PTHR30489">
    <property type="entry name" value="LIPOPROTEIN-RELEASING SYSTEM TRANSMEMBRANE PROTEIN LOLE"/>
    <property type="match status" value="1"/>
</dbReference>
<dbReference type="PANTHER" id="PTHR30489:SF0">
    <property type="entry name" value="LIPOPROTEIN-RELEASING SYSTEM TRANSMEMBRANE PROTEIN LOLE"/>
    <property type="match status" value="1"/>
</dbReference>
<keyword evidence="10" id="KW-1185">Reference proteome</keyword>
<comment type="subcellular location">
    <subcellularLocation>
        <location evidence="1">Cell membrane</location>
        <topology evidence="1">Multi-pass membrane protein</topology>
    </subcellularLocation>
</comment>
<dbReference type="EMBL" id="CP025120">
    <property type="protein sequence ID" value="AUD78945.1"/>
    <property type="molecule type" value="Genomic_DNA"/>
</dbReference>
<evidence type="ECO:0000256" key="5">
    <source>
        <dbReference type="ARBA" id="ARBA00022989"/>
    </source>
</evidence>
<evidence type="ECO:0000313" key="9">
    <source>
        <dbReference type="EMBL" id="AUD78945.1"/>
    </source>
</evidence>
<feature type="domain" description="ABC3 transporter permease C-terminal" evidence="7">
    <location>
        <begin position="661"/>
        <end position="777"/>
    </location>
</feature>
<name>A0A2K9A521_9GAMM</name>
<evidence type="ECO:0000256" key="3">
    <source>
        <dbReference type="ARBA" id="ARBA00022475"/>
    </source>
</evidence>
<dbReference type="AlphaFoldDB" id="A0A2K9A521"/>
<evidence type="ECO:0000256" key="1">
    <source>
        <dbReference type="ARBA" id="ARBA00004651"/>
    </source>
</evidence>
<protein>
    <submittedName>
        <fullName evidence="9">Permease</fullName>
    </submittedName>
</protein>
<dbReference type="GO" id="GO:0044874">
    <property type="term" value="P:lipoprotein localization to outer membrane"/>
    <property type="evidence" value="ECO:0007669"/>
    <property type="project" value="TreeGrafter"/>
</dbReference>
<dbReference type="InterPro" id="IPR025857">
    <property type="entry name" value="MacB_PCD"/>
</dbReference>
<proteinExistence type="inferred from homology"/>
<feature type="domain" description="MacB-like periplasmic core" evidence="8">
    <location>
        <begin position="435"/>
        <end position="613"/>
    </location>
</feature>
<comment type="similarity">
    <text evidence="2">Belongs to the ABC-4 integral membrane protein family. LolC/E subfamily.</text>
</comment>
<feature type="domain" description="ABC3 transporter permease C-terminal" evidence="7">
    <location>
        <begin position="268"/>
        <end position="389"/>
    </location>
</feature>
<evidence type="ECO:0000256" key="4">
    <source>
        <dbReference type="ARBA" id="ARBA00022692"/>
    </source>
</evidence>
<organism evidence="9 10">
    <name type="scientific">Kangiella profundi</name>
    <dbReference type="NCBI Taxonomy" id="1561924"/>
    <lineage>
        <taxon>Bacteria</taxon>
        <taxon>Pseudomonadati</taxon>
        <taxon>Pseudomonadota</taxon>
        <taxon>Gammaproteobacteria</taxon>
        <taxon>Kangiellales</taxon>
        <taxon>Kangiellaceae</taxon>
        <taxon>Kangiella</taxon>
    </lineage>
</organism>
<keyword evidence="3" id="KW-1003">Cell membrane</keyword>
<dbReference type="OrthoDB" id="5137249at2"/>
<keyword evidence="4" id="KW-0812">Transmembrane</keyword>
<dbReference type="KEGG" id="kpd:CW740_06655"/>
<dbReference type="Pfam" id="PF12704">
    <property type="entry name" value="MacB_PCD"/>
    <property type="match status" value="1"/>
</dbReference>
<dbReference type="RefSeq" id="WP_106646787.1">
    <property type="nucleotide sequence ID" value="NZ_BMGO01000001.1"/>
</dbReference>
<evidence type="ECO:0000256" key="2">
    <source>
        <dbReference type="ARBA" id="ARBA00005236"/>
    </source>
</evidence>
<dbReference type="Pfam" id="PF02687">
    <property type="entry name" value="FtsX"/>
    <property type="match status" value="2"/>
</dbReference>
<reference evidence="9 10" key="1">
    <citation type="submission" date="2017-12" db="EMBL/GenBank/DDBJ databases">
        <title>Kangiella profundi FT102 completed genome.</title>
        <authorList>
            <person name="Xu J."/>
            <person name="Wang J."/>
            <person name="Lu Y."/>
        </authorList>
    </citation>
    <scope>NUCLEOTIDE SEQUENCE [LARGE SCALE GENOMIC DNA]</scope>
    <source>
        <strain evidence="9 10">FT102</strain>
    </source>
</reference>
<accession>A0A2K9A521</accession>
<evidence type="ECO:0000259" key="8">
    <source>
        <dbReference type="Pfam" id="PF12704"/>
    </source>
</evidence>
<gene>
    <name evidence="9" type="ORF">CW740_06655</name>
</gene>